<evidence type="ECO:0000256" key="4">
    <source>
        <dbReference type="ARBA" id="ARBA00022692"/>
    </source>
</evidence>
<dbReference type="EMBL" id="VBAO01000073">
    <property type="protein sequence ID" value="TMI83513.1"/>
    <property type="molecule type" value="Genomic_DNA"/>
</dbReference>
<dbReference type="GO" id="GO:0015232">
    <property type="term" value="F:heme transmembrane transporter activity"/>
    <property type="evidence" value="ECO:0007669"/>
    <property type="project" value="InterPro"/>
</dbReference>
<evidence type="ECO:0000256" key="3">
    <source>
        <dbReference type="ARBA" id="ARBA00022448"/>
    </source>
</evidence>
<keyword evidence="5" id="KW-0201">Cytochrome c-type biogenesis</keyword>
<evidence type="ECO:0000313" key="10">
    <source>
        <dbReference type="Proteomes" id="UP000320048"/>
    </source>
</evidence>
<keyword evidence="3" id="KW-0813">Transport</keyword>
<dbReference type="PRINTS" id="PR01414">
    <property type="entry name" value="CCMBBIOGNSIS"/>
</dbReference>
<proteinExistence type="inferred from homology"/>
<feature type="transmembrane region" description="Helical" evidence="8">
    <location>
        <begin position="46"/>
        <end position="68"/>
    </location>
</feature>
<evidence type="ECO:0000256" key="6">
    <source>
        <dbReference type="ARBA" id="ARBA00022989"/>
    </source>
</evidence>
<dbReference type="GO" id="GO:0017004">
    <property type="term" value="P:cytochrome complex assembly"/>
    <property type="evidence" value="ECO:0007669"/>
    <property type="project" value="UniProtKB-KW"/>
</dbReference>
<feature type="transmembrane region" description="Helical" evidence="8">
    <location>
        <begin position="131"/>
        <end position="154"/>
    </location>
</feature>
<keyword evidence="6 8" id="KW-1133">Transmembrane helix</keyword>
<dbReference type="PANTHER" id="PTHR30070:SF1">
    <property type="entry name" value="CYTOCHROME C BIOGENESIS B-RELATED"/>
    <property type="match status" value="1"/>
</dbReference>
<dbReference type="Pfam" id="PF03379">
    <property type="entry name" value="CcmB"/>
    <property type="match status" value="1"/>
</dbReference>
<gene>
    <name evidence="9" type="ORF">E6H04_02725</name>
</gene>
<feature type="transmembrane region" description="Helical" evidence="8">
    <location>
        <begin position="161"/>
        <end position="180"/>
    </location>
</feature>
<dbReference type="GO" id="GO:0005886">
    <property type="term" value="C:plasma membrane"/>
    <property type="evidence" value="ECO:0007669"/>
    <property type="project" value="TreeGrafter"/>
</dbReference>
<organism evidence="9 10">
    <name type="scientific">Candidatus Segetimicrobium genomatis</name>
    <dbReference type="NCBI Taxonomy" id="2569760"/>
    <lineage>
        <taxon>Bacteria</taxon>
        <taxon>Bacillati</taxon>
        <taxon>Candidatus Sysuimicrobiota</taxon>
        <taxon>Candidatus Sysuimicrobiia</taxon>
        <taxon>Candidatus Sysuimicrobiales</taxon>
        <taxon>Candidatus Segetimicrobiaceae</taxon>
        <taxon>Candidatus Segetimicrobium</taxon>
    </lineage>
</organism>
<keyword evidence="4 8" id="KW-0812">Transmembrane</keyword>
<evidence type="ECO:0000256" key="7">
    <source>
        <dbReference type="ARBA" id="ARBA00023136"/>
    </source>
</evidence>
<protein>
    <recommendedName>
        <fullName evidence="11">Heme exporter protein B</fullName>
    </recommendedName>
</protein>
<feature type="transmembrane region" description="Helical" evidence="8">
    <location>
        <begin position="100"/>
        <end position="125"/>
    </location>
</feature>
<comment type="similarity">
    <text evidence="2">Belongs to the CcmB/CycW/HelB family.</text>
</comment>
<feature type="transmembrane region" description="Helical" evidence="8">
    <location>
        <begin position="21"/>
        <end position="40"/>
    </location>
</feature>
<comment type="caution">
    <text evidence="9">The sequence shown here is derived from an EMBL/GenBank/DDBJ whole genome shotgun (WGS) entry which is preliminary data.</text>
</comment>
<dbReference type="GO" id="GO:1903607">
    <property type="term" value="P:cytochrome c biosynthetic process"/>
    <property type="evidence" value="ECO:0007669"/>
    <property type="project" value="TreeGrafter"/>
</dbReference>
<name>A0A537JIZ4_9BACT</name>
<sequence>MRALLALIWKDLVIEARTREIVTAMSLVAFLALVIFSLALGPSAHLVAAAAPAAVWVTVSFAATLGLARAHALEQEGQALRGLLMTPVGRHILYLGKCGANLAMVLVLQLVVAGAAAVLFTGAFARHWAGLALPLALGAVGFTAAGTLLGAIAAETRLREVLLPILLLPVVVPVIILSLAGVNAVLEERGLPELLRSLKLLGAVDIIFVMLGVWLFAYVVED</sequence>
<dbReference type="PANTHER" id="PTHR30070">
    <property type="entry name" value="HEME EXPORTER PROTEIN B"/>
    <property type="match status" value="1"/>
</dbReference>
<keyword evidence="7 8" id="KW-0472">Membrane</keyword>
<evidence type="ECO:0000313" key="9">
    <source>
        <dbReference type="EMBL" id="TMI83513.1"/>
    </source>
</evidence>
<evidence type="ECO:0000256" key="8">
    <source>
        <dbReference type="SAM" id="Phobius"/>
    </source>
</evidence>
<evidence type="ECO:0000256" key="2">
    <source>
        <dbReference type="ARBA" id="ARBA00010544"/>
    </source>
</evidence>
<comment type="subcellular location">
    <subcellularLocation>
        <location evidence="1">Membrane</location>
        <topology evidence="1">Multi-pass membrane protein</topology>
    </subcellularLocation>
</comment>
<evidence type="ECO:0008006" key="11">
    <source>
        <dbReference type="Google" id="ProtNLM"/>
    </source>
</evidence>
<reference evidence="9 10" key="1">
    <citation type="journal article" date="2019" name="Nat. Microbiol.">
        <title>Mediterranean grassland soil C-N compound turnover is dependent on rainfall and depth, and is mediated by genomically divergent microorganisms.</title>
        <authorList>
            <person name="Diamond S."/>
            <person name="Andeer P.F."/>
            <person name="Li Z."/>
            <person name="Crits-Christoph A."/>
            <person name="Burstein D."/>
            <person name="Anantharaman K."/>
            <person name="Lane K.R."/>
            <person name="Thomas B.C."/>
            <person name="Pan C."/>
            <person name="Northen T.R."/>
            <person name="Banfield J.F."/>
        </authorList>
    </citation>
    <scope>NUCLEOTIDE SEQUENCE [LARGE SCALE GENOMIC DNA]</scope>
    <source>
        <strain evidence="9">NP_7</strain>
    </source>
</reference>
<dbReference type="AlphaFoldDB" id="A0A537JIZ4"/>
<evidence type="ECO:0000256" key="1">
    <source>
        <dbReference type="ARBA" id="ARBA00004141"/>
    </source>
</evidence>
<accession>A0A537JIZ4</accession>
<dbReference type="Proteomes" id="UP000320048">
    <property type="component" value="Unassembled WGS sequence"/>
</dbReference>
<evidence type="ECO:0000256" key="5">
    <source>
        <dbReference type="ARBA" id="ARBA00022748"/>
    </source>
</evidence>
<dbReference type="InterPro" id="IPR003544">
    <property type="entry name" value="Cyt_c_biogenesis_CcmB"/>
</dbReference>
<feature type="transmembrane region" description="Helical" evidence="8">
    <location>
        <begin position="200"/>
        <end position="220"/>
    </location>
</feature>